<comment type="caution">
    <text evidence="18">The sequence shown here is derived from an EMBL/GenBank/DDBJ whole genome shotgun (WGS) entry which is preliminary data.</text>
</comment>
<keyword evidence="13" id="KW-0206">Cytoskeleton</keyword>
<name>A0A7J6CFN0_9TELE</name>
<dbReference type="OrthoDB" id="9942423at2759"/>
<evidence type="ECO:0000313" key="18">
    <source>
        <dbReference type="EMBL" id="KAF4105405.1"/>
    </source>
</evidence>
<dbReference type="Gene3D" id="1.20.5.170">
    <property type="match status" value="1"/>
</dbReference>
<evidence type="ECO:0000256" key="12">
    <source>
        <dbReference type="ARBA" id="ARBA00023136"/>
    </source>
</evidence>
<evidence type="ECO:0000256" key="9">
    <source>
        <dbReference type="ARBA" id="ARBA00022737"/>
    </source>
</evidence>
<keyword evidence="6" id="KW-0963">Cytoplasm</keyword>
<evidence type="ECO:0000256" key="11">
    <source>
        <dbReference type="ARBA" id="ARBA00023054"/>
    </source>
</evidence>
<evidence type="ECO:0000256" key="4">
    <source>
        <dbReference type="ARBA" id="ARBA00019025"/>
    </source>
</evidence>
<evidence type="ECO:0000256" key="5">
    <source>
        <dbReference type="ARBA" id="ARBA00022475"/>
    </source>
</evidence>
<feature type="compositionally biased region" description="Pro residues" evidence="16">
    <location>
        <begin position="588"/>
        <end position="599"/>
    </location>
</feature>
<dbReference type="EMBL" id="JAAMOB010000013">
    <property type="protein sequence ID" value="KAF4105405.1"/>
    <property type="molecule type" value="Genomic_DNA"/>
</dbReference>
<evidence type="ECO:0000313" key="19">
    <source>
        <dbReference type="Proteomes" id="UP000579812"/>
    </source>
</evidence>
<keyword evidence="11 15" id="KW-0175">Coiled coil</keyword>
<dbReference type="PANTHER" id="PTHR14069">
    <property type="entry name" value="FILENSIN"/>
    <property type="match status" value="1"/>
</dbReference>
<evidence type="ECO:0000256" key="6">
    <source>
        <dbReference type="ARBA" id="ARBA00022490"/>
    </source>
</evidence>
<dbReference type="Gene3D" id="1.20.5.1160">
    <property type="entry name" value="Vasodilator-stimulated phosphoprotein"/>
    <property type="match status" value="1"/>
</dbReference>
<feature type="compositionally biased region" description="Pro residues" evidence="16">
    <location>
        <begin position="505"/>
        <end position="519"/>
    </location>
</feature>
<evidence type="ECO:0000259" key="17">
    <source>
        <dbReference type="PROSITE" id="PS51842"/>
    </source>
</evidence>
<reference evidence="18 19" key="1">
    <citation type="submission" date="2020-04" db="EMBL/GenBank/DDBJ databases">
        <title>Chromosome-level genome assembly of a cyprinid fish Onychostoma macrolepis by integration of Nanopore Sequencing, Bionano and Hi-C technology.</title>
        <authorList>
            <person name="Wang D."/>
        </authorList>
    </citation>
    <scope>NUCLEOTIDE SEQUENCE [LARGE SCALE GENOMIC DNA]</scope>
    <source>
        <strain evidence="18">SWU-2019</strain>
        <tissue evidence="18">Muscle</tissue>
    </source>
</reference>
<dbReference type="SMART" id="SM01391">
    <property type="entry name" value="Filament"/>
    <property type="match status" value="1"/>
</dbReference>
<dbReference type="AlphaFoldDB" id="A0A7J6CFN0"/>
<evidence type="ECO:0000256" key="2">
    <source>
        <dbReference type="ARBA" id="ARBA00004413"/>
    </source>
</evidence>
<evidence type="ECO:0000256" key="13">
    <source>
        <dbReference type="ARBA" id="ARBA00023212"/>
    </source>
</evidence>
<keyword evidence="19" id="KW-1185">Reference proteome</keyword>
<feature type="compositionally biased region" description="Pro residues" evidence="16">
    <location>
        <begin position="565"/>
        <end position="574"/>
    </location>
</feature>
<dbReference type="Pfam" id="PF00038">
    <property type="entry name" value="Filament"/>
    <property type="match status" value="1"/>
</dbReference>
<evidence type="ECO:0000256" key="1">
    <source>
        <dbReference type="ARBA" id="ARBA00004245"/>
    </source>
</evidence>
<evidence type="ECO:0000256" key="15">
    <source>
        <dbReference type="SAM" id="Coils"/>
    </source>
</evidence>
<keyword evidence="5" id="KW-1003">Cell membrane</keyword>
<organism evidence="18 19">
    <name type="scientific">Onychostoma macrolepis</name>
    <dbReference type="NCBI Taxonomy" id="369639"/>
    <lineage>
        <taxon>Eukaryota</taxon>
        <taxon>Metazoa</taxon>
        <taxon>Chordata</taxon>
        <taxon>Craniata</taxon>
        <taxon>Vertebrata</taxon>
        <taxon>Euteleostomi</taxon>
        <taxon>Actinopterygii</taxon>
        <taxon>Neopterygii</taxon>
        <taxon>Teleostei</taxon>
        <taxon>Ostariophysi</taxon>
        <taxon>Cypriniformes</taxon>
        <taxon>Cyprinidae</taxon>
        <taxon>Acrossocheilinae</taxon>
        <taxon>Onychostoma</taxon>
    </lineage>
</organism>
<feature type="coiled-coil region" evidence="15">
    <location>
        <begin position="48"/>
        <end position="179"/>
    </location>
</feature>
<dbReference type="InterPro" id="IPR042358">
    <property type="entry name" value="BFSP1"/>
</dbReference>
<dbReference type="GO" id="GO:0005212">
    <property type="term" value="F:structural constituent of eye lens"/>
    <property type="evidence" value="ECO:0007669"/>
    <property type="project" value="UniProtKB-KW"/>
</dbReference>
<dbReference type="Proteomes" id="UP000579812">
    <property type="component" value="Unassembled WGS sequence"/>
</dbReference>
<evidence type="ECO:0000256" key="14">
    <source>
        <dbReference type="ARBA" id="ARBA00031415"/>
    </source>
</evidence>
<comment type="subcellular location">
    <subcellularLocation>
        <location evidence="2">Cell membrane</location>
        <topology evidence="2">Peripheral membrane protein</topology>
        <orientation evidence="2">Cytoplasmic side</orientation>
    </subcellularLocation>
    <subcellularLocation>
        <location evidence="3">Cytoplasm</location>
        <location evidence="3">Cell cortex</location>
    </subcellularLocation>
    <subcellularLocation>
        <location evidence="1">Cytoplasm</location>
        <location evidence="1">Cytoskeleton</location>
    </subcellularLocation>
</comment>
<feature type="domain" description="IF rod" evidence="17">
    <location>
        <begin position="44"/>
        <end position="324"/>
    </location>
</feature>
<dbReference type="GO" id="GO:0005938">
    <property type="term" value="C:cell cortex"/>
    <property type="evidence" value="ECO:0007669"/>
    <property type="project" value="UniProtKB-SubCell"/>
</dbReference>
<dbReference type="GO" id="GO:0005886">
    <property type="term" value="C:plasma membrane"/>
    <property type="evidence" value="ECO:0007669"/>
    <property type="project" value="UniProtKB-SubCell"/>
</dbReference>
<dbReference type="SUPFAM" id="SSF64593">
    <property type="entry name" value="Intermediate filament protein, coiled coil region"/>
    <property type="match status" value="2"/>
</dbReference>
<dbReference type="PROSITE" id="PS51842">
    <property type="entry name" value="IF_ROD_2"/>
    <property type="match status" value="1"/>
</dbReference>
<dbReference type="InterPro" id="IPR039008">
    <property type="entry name" value="IF_rod_dom"/>
</dbReference>
<dbReference type="GO" id="GO:0005882">
    <property type="term" value="C:intermediate filament"/>
    <property type="evidence" value="ECO:0007669"/>
    <property type="project" value="UniProtKB-KW"/>
</dbReference>
<proteinExistence type="predicted"/>
<dbReference type="PANTHER" id="PTHR14069:SF0">
    <property type="entry name" value="FILENSIN"/>
    <property type="match status" value="1"/>
</dbReference>
<evidence type="ECO:0000256" key="7">
    <source>
        <dbReference type="ARBA" id="ARBA00022553"/>
    </source>
</evidence>
<feature type="region of interest" description="Disordered" evidence="16">
    <location>
        <begin position="1"/>
        <end position="41"/>
    </location>
</feature>
<keyword evidence="9" id="KW-0677">Repeat</keyword>
<evidence type="ECO:0000256" key="8">
    <source>
        <dbReference type="ARBA" id="ARBA00022613"/>
    </source>
</evidence>
<accession>A0A7J6CFN0</accession>
<feature type="compositionally biased region" description="Basic and acidic residues" evidence="16">
    <location>
        <begin position="522"/>
        <end position="550"/>
    </location>
</feature>
<keyword evidence="12" id="KW-0472">Membrane</keyword>
<evidence type="ECO:0000256" key="10">
    <source>
        <dbReference type="ARBA" id="ARBA00022754"/>
    </source>
</evidence>
<evidence type="ECO:0000256" key="3">
    <source>
        <dbReference type="ARBA" id="ARBA00004544"/>
    </source>
</evidence>
<keyword evidence="10" id="KW-0403">Intermediate filament</keyword>
<feature type="compositionally biased region" description="Basic and acidic residues" evidence="16">
    <location>
        <begin position="1"/>
        <end position="20"/>
    </location>
</feature>
<keyword evidence="8" id="KW-0273">Eye lens protein</keyword>
<gene>
    <name evidence="18" type="ORF">G5714_013067</name>
</gene>
<protein>
    <recommendedName>
        <fullName evidence="4">Filensin</fullName>
    </recommendedName>
    <alternativeName>
        <fullName evidence="14">Beaded filament structural protein 1</fullName>
    </alternativeName>
</protein>
<sequence>MFKTSYLREVRKQKYERSDVYEEPSSPETELAPAGGPSTASVQGWESLQELNSRLARYINRARVLEQRNAVFRKQLETLQRMEEAPGLEEAFSEQISANRQRIRELLSDRAKLERELKDAERMLDEYNSRYRNECEYQEQLRHTLEQLNKEADTVLLKNLEYQIQLQFLQDDVNAIKERHKKNLAEIQTYLNILHQINQTIPLMASTSISEDQERLIAQSRMPALRRQVEEYKSAICQLQAQKLRLQTETSVLEQTIRTTQESYDDETQLYNEQIETLRKKIEEAERSLEKYTNDCRQLAMYQTSLENELERYKRIIENEDNRLNSAIIGTPITLLTADYKYSHSPRMTRKGKDITQVMQDITSVKPRQKYLAKKVFKKKEITSKGVSGLEKKPAEEFEEDEKRLMEVQGVGNEEHVPREDVPDGAQISKAFDTLCKIIHDRMRRVRRPEPIADFFTKGRYVLVTGDSSYLDPCFFSTTPSASHVYVTIQDGMMPYDPHWGGTPSPVPSPPSGPTPTPSGPEKGKDKEGGNGERGKSKSGEPHPKMKEPEPSPSPPPGPHDDKGPSPPPGPRQPSPQRGGKGKTPDDLGPPPMPSPSSIPPDSMTYEKVEVVESVEKLSPDKKVKGYEETTTVVETMIEKTSRKKHADRSS</sequence>
<feature type="coiled-coil region" evidence="15">
    <location>
        <begin position="268"/>
        <end position="323"/>
    </location>
</feature>
<keyword evidence="7" id="KW-0597">Phosphoprotein</keyword>
<dbReference type="GO" id="GO:0070307">
    <property type="term" value="P:lens fiber cell development"/>
    <property type="evidence" value="ECO:0007669"/>
    <property type="project" value="TreeGrafter"/>
</dbReference>
<evidence type="ECO:0000256" key="16">
    <source>
        <dbReference type="SAM" id="MobiDB-lite"/>
    </source>
</evidence>
<feature type="region of interest" description="Disordered" evidence="16">
    <location>
        <begin position="497"/>
        <end position="608"/>
    </location>
</feature>